<dbReference type="EMBL" id="CP010310">
    <property type="protein sequence ID" value="AJC21233.1"/>
    <property type="molecule type" value="Genomic_DNA"/>
</dbReference>
<accession>A0AAJ5D014</accession>
<reference evidence="6" key="2">
    <citation type="submission" date="2016-11" db="EMBL/GenBank/DDBJ databases">
        <title>Complete Genome Sequencing of Pandoraea pulmonicola DSM 16583.</title>
        <authorList>
            <person name="Chan K.-G."/>
        </authorList>
    </citation>
    <scope>NUCLEOTIDE SEQUENCE</scope>
    <source>
        <strain evidence="6">DSM 16583</strain>
    </source>
</reference>
<evidence type="ECO:0000313" key="8">
    <source>
        <dbReference type="Proteomes" id="UP000035086"/>
    </source>
</evidence>
<name>A0AAJ5D014_PANPU</name>
<evidence type="ECO:0000256" key="4">
    <source>
        <dbReference type="ARBA" id="ARBA00023143"/>
    </source>
</evidence>
<evidence type="ECO:0000313" key="9">
    <source>
        <dbReference type="Proteomes" id="UP000254589"/>
    </source>
</evidence>
<dbReference type="PANTHER" id="PTHR42792">
    <property type="entry name" value="FLAGELLIN"/>
    <property type="match status" value="1"/>
</dbReference>
<evidence type="ECO:0000256" key="1">
    <source>
        <dbReference type="ARBA" id="ARBA00004365"/>
    </source>
</evidence>
<evidence type="ECO:0000313" key="7">
    <source>
        <dbReference type="EMBL" id="SUA90080.1"/>
    </source>
</evidence>
<reference evidence="8" key="1">
    <citation type="submission" date="2014-12" db="EMBL/GenBank/DDBJ databases">
        <title>Complete Genome Sequencing of Pandoraea pulmonicola DSM 16583.</title>
        <authorList>
            <person name="Chan K.-G."/>
        </authorList>
    </citation>
    <scope>NUCLEOTIDE SEQUENCE [LARGE SCALE GENOMIC DNA]</scope>
    <source>
        <strain evidence="8">DSM 16583</strain>
    </source>
</reference>
<dbReference type="Pfam" id="PF00669">
    <property type="entry name" value="Flagellin_N"/>
    <property type="match status" value="1"/>
</dbReference>
<dbReference type="InterPro" id="IPR001492">
    <property type="entry name" value="Flagellin"/>
</dbReference>
<dbReference type="GO" id="GO:0005198">
    <property type="term" value="F:structural molecule activity"/>
    <property type="evidence" value="ECO:0007669"/>
    <property type="project" value="InterPro"/>
</dbReference>
<evidence type="ECO:0000259" key="5">
    <source>
        <dbReference type="Pfam" id="PF00669"/>
    </source>
</evidence>
<proteinExistence type="inferred from homology"/>
<dbReference type="EMBL" id="UGSJ01000001">
    <property type="protein sequence ID" value="SUA90080.1"/>
    <property type="molecule type" value="Genomic_DNA"/>
</dbReference>
<organism evidence="7 9">
    <name type="scientific">Pandoraea pulmonicola</name>
    <dbReference type="NCBI Taxonomy" id="93221"/>
    <lineage>
        <taxon>Bacteria</taxon>
        <taxon>Pseudomonadati</taxon>
        <taxon>Pseudomonadota</taxon>
        <taxon>Betaproteobacteria</taxon>
        <taxon>Burkholderiales</taxon>
        <taxon>Burkholderiaceae</taxon>
        <taxon>Pandoraea</taxon>
    </lineage>
</organism>
<dbReference type="Gene3D" id="1.20.1330.10">
    <property type="entry name" value="f41 fragment of flagellin, N-terminal domain"/>
    <property type="match status" value="1"/>
</dbReference>
<dbReference type="Proteomes" id="UP000254589">
    <property type="component" value="Unassembled WGS sequence"/>
</dbReference>
<dbReference type="KEGG" id="ppul:RO07_13430"/>
<reference evidence="7 9" key="3">
    <citation type="submission" date="2018-06" db="EMBL/GenBank/DDBJ databases">
        <authorList>
            <consortium name="Pathogen Informatics"/>
            <person name="Doyle S."/>
        </authorList>
    </citation>
    <scope>NUCLEOTIDE SEQUENCE [LARGE SCALE GENOMIC DNA]</scope>
    <source>
        <strain evidence="7 9">NCTC13159</strain>
    </source>
</reference>
<dbReference type="GO" id="GO:0009288">
    <property type="term" value="C:bacterial-type flagellum"/>
    <property type="evidence" value="ECO:0007669"/>
    <property type="project" value="UniProtKB-SubCell"/>
</dbReference>
<dbReference type="Proteomes" id="UP000035086">
    <property type="component" value="Chromosome"/>
</dbReference>
<dbReference type="SUPFAM" id="SSF64518">
    <property type="entry name" value="Phase 1 flagellin"/>
    <property type="match status" value="1"/>
</dbReference>
<dbReference type="GO" id="GO:0005576">
    <property type="term" value="C:extracellular region"/>
    <property type="evidence" value="ECO:0007669"/>
    <property type="project" value="UniProtKB-SubCell"/>
</dbReference>
<feature type="domain" description="Flagellin N-terminal" evidence="5">
    <location>
        <begin position="12"/>
        <end position="139"/>
    </location>
</feature>
<evidence type="ECO:0000313" key="6">
    <source>
        <dbReference type="EMBL" id="AJC21233.1"/>
    </source>
</evidence>
<keyword evidence="4" id="KW-0975">Bacterial flagellum</keyword>
<comment type="similarity">
    <text evidence="3">Belongs to the bacterial flagellin family.</text>
</comment>
<comment type="subcellular location">
    <subcellularLocation>
        <location evidence="1">Bacterial flagellum</location>
    </subcellularLocation>
    <subcellularLocation>
        <location evidence="2">Secreted</location>
    </subcellularLocation>
</comment>
<dbReference type="InterPro" id="IPR001029">
    <property type="entry name" value="Flagellin_N"/>
</dbReference>
<evidence type="ECO:0000256" key="2">
    <source>
        <dbReference type="ARBA" id="ARBA00004613"/>
    </source>
</evidence>
<keyword evidence="8" id="KW-1185">Reference proteome</keyword>
<dbReference type="AlphaFoldDB" id="A0AAJ5D014"/>
<protein>
    <submittedName>
        <fullName evidence="7">Hook-filament junction protein</fullName>
    </submittedName>
</protein>
<dbReference type="PANTHER" id="PTHR42792:SF1">
    <property type="entry name" value="FLAGELLAR HOOK-ASSOCIATED PROTEIN 3"/>
    <property type="match status" value="1"/>
</dbReference>
<gene>
    <name evidence="7" type="primary">flgL_1</name>
    <name evidence="7" type="ORF">NCTC13159_01559</name>
    <name evidence="6" type="ORF">RO07_13430</name>
</gene>
<sequence>MRITHAQFGKLMHNTSQRNTAKLADVMQRIASGDRILRVSDDTVGSTRLARLDRDNKRLDQYLSNIGVLAHRFQRNEVQMSGIVAQIQEARTTLVRAGDSSTVPDDMKAAANTIDLLRESMMAAANAKDNDGNYVFSGTAVGAPPVKYDPAAAVGMRYSFEGNTGKQMVVVGDGVTQSANVSLDEMAALLNALEVASKAMDENAPDASERARRTLSAVDNALESVSGKIAAQGGAHALLDMLKDTYNDVLSAGEEASEAVRQVDPVKASSELASYTIAIQATQKTYARIMELSLFNFV</sequence>
<evidence type="ECO:0000256" key="3">
    <source>
        <dbReference type="ARBA" id="ARBA00005709"/>
    </source>
</evidence>